<dbReference type="InterPro" id="IPR050246">
    <property type="entry name" value="Class_II_FBP_aldolase"/>
</dbReference>
<accession>A0A841SR77</accession>
<dbReference type="PIRSF" id="PIRSF001359">
    <property type="entry name" value="F_bP_aldolase_II"/>
    <property type="match status" value="1"/>
</dbReference>
<comment type="cofactor">
    <cofactor evidence="3">
        <name>Zn(2+)</name>
        <dbReference type="ChEBI" id="CHEBI:29105"/>
    </cofactor>
    <text evidence="3">Binds 2 Zn(2+) ions per subunit. One is catalytic and the other provides a structural contribution.</text>
</comment>
<feature type="binding site" evidence="3">
    <location>
        <position position="83"/>
    </location>
    <ligand>
        <name>Zn(2+)</name>
        <dbReference type="ChEBI" id="CHEBI:29105"/>
        <label>1</label>
        <note>catalytic</note>
    </ligand>
</feature>
<evidence type="ECO:0000256" key="3">
    <source>
        <dbReference type="PIRSR" id="PIRSR001359-3"/>
    </source>
</evidence>
<feature type="binding site" evidence="3">
    <location>
        <position position="104"/>
    </location>
    <ligand>
        <name>Zn(2+)</name>
        <dbReference type="ChEBI" id="CHEBI:29105"/>
        <label>2</label>
    </ligand>
</feature>
<dbReference type="Pfam" id="PF01116">
    <property type="entry name" value="F_bP_aldolase"/>
    <property type="match status" value="1"/>
</dbReference>
<evidence type="ECO:0000313" key="5">
    <source>
        <dbReference type="Proteomes" id="UP000535838"/>
    </source>
</evidence>
<dbReference type="PANTHER" id="PTHR30304:SF0">
    <property type="entry name" value="D-TAGATOSE-1,6-BISPHOSPHATE ALDOLASE SUBUNIT GATY-RELATED"/>
    <property type="match status" value="1"/>
</dbReference>
<feature type="binding site" evidence="2">
    <location>
        <begin position="209"/>
        <end position="211"/>
    </location>
    <ligand>
        <name>dihydroxyacetone phosphate</name>
        <dbReference type="ChEBI" id="CHEBI:57642"/>
    </ligand>
</feature>
<evidence type="ECO:0000256" key="1">
    <source>
        <dbReference type="PIRSR" id="PIRSR001359-1"/>
    </source>
</evidence>
<dbReference type="SUPFAM" id="SSF51569">
    <property type="entry name" value="Aldolase"/>
    <property type="match status" value="1"/>
</dbReference>
<dbReference type="Proteomes" id="UP000535838">
    <property type="component" value="Unassembled WGS sequence"/>
</dbReference>
<evidence type="ECO:0000256" key="2">
    <source>
        <dbReference type="PIRSR" id="PIRSR001359-2"/>
    </source>
</evidence>
<dbReference type="InterPro" id="IPR000771">
    <property type="entry name" value="FBA_II"/>
</dbReference>
<gene>
    <name evidence="4" type="ORF">H7B67_00365</name>
</gene>
<dbReference type="AlphaFoldDB" id="A0A841SR77"/>
<reference evidence="4 5" key="1">
    <citation type="submission" date="2020-08" db="EMBL/GenBank/DDBJ databases">
        <title>Cohnella phylogeny.</title>
        <authorList>
            <person name="Dunlap C."/>
        </authorList>
    </citation>
    <scope>NUCLEOTIDE SEQUENCE [LARGE SCALE GENOMIC DNA]</scope>
    <source>
        <strain evidence="4 5">DSM 25241</strain>
    </source>
</reference>
<feature type="binding site" evidence="3">
    <location>
        <position position="180"/>
    </location>
    <ligand>
        <name>Zn(2+)</name>
        <dbReference type="ChEBI" id="CHEBI:29105"/>
        <label>1</label>
        <note>catalytic</note>
    </ligand>
</feature>
<dbReference type="InterPro" id="IPR013785">
    <property type="entry name" value="Aldolase_TIM"/>
</dbReference>
<comment type="caution">
    <text evidence="4">The sequence shown here is derived from an EMBL/GenBank/DDBJ whole genome shotgun (WGS) entry which is preliminary data.</text>
</comment>
<dbReference type="GO" id="GO:0008270">
    <property type="term" value="F:zinc ion binding"/>
    <property type="evidence" value="ECO:0007669"/>
    <property type="project" value="InterPro"/>
</dbReference>
<keyword evidence="5" id="KW-1185">Reference proteome</keyword>
<dbReference type="EMBL" id="JACJVQ010000001">
    <property type="protein sequence ID" value="MBB6632575.1"/>
    <property type="molecule type" value="Genomic_DNA"/>
</dbReference>
<feature type="binding site" evidence="3">
    <location>
        <position position="134"/>
    </location>
    <ligand>
        <name>Zn(2+)</name>
        <dbReference type="ChEBI" id="CHEBI:29105"/>
        <label>2</label>
    </ligand>
</feature>
<dbReference type="CDD" id="cd00947">
    <property type="entry name" value="TBP_aldolase_IIB"/>
    <property type="match status" value="1"/>
</dbReference>
<dbReference type="GO" id="GO:0005975">
    <property type="term" value="P:carbohydrate metabolic process"/>
    <property type="evidence" value="ECO:0007669"/>
    <property type="project" value="InterPro"/>
</dbReference>
<dbReference type="Gene3D" id="3.20.20.70">
    <property type="entry name" value="Aldolase class I"/>
    <property type="match status" value="1"/>
</dbReference>
<feature type="binding site" evidence="2">
    <location>
        <position position="181"/>
    </location>
    <ligand>
        <name>dihydroxyacetone phosphate</name>
        <dbReference type="ChEBI" id="CHEBI:57642"/>
    </ligand>
</feature>
<proteinExistence type="predicted"/>
<sequence>MMLLSSTEMLQKAKAQNYCISAFNVYTFEMLQGVIEAAQELRAPVIIQTSVGTVKQLGANYIVAHVRAAAEVNELPIALHLDHCSDFTIISDCIRAGYTSVMIDASHFSLEENISRTKQVVNFAQKYKVHVEAELGKIVGTEDNIIVSEKEMRLADPDECLEFVEATRVDSLAPAVGTAHGIYKQEPNIDFERIERIASMVSIPLVLHGGSGIPEAQVKRAISLGMSKMNIATEIRNVYSEALRNYFRQYEAENDPRRYLVPAREALKSKVKESIRMCGCDGKY</sequence>
<protein>
    <submittedName>
        <fullName evidence="4">Class II fructose-bisphosphate aldolase</fullName>
    </submittedName>
</protein>
<evidence type="ECO:0000313" key="4">
    <source>
        <dbReference type="EMBL" id="MBB6632575.1"/>
    </source>
</evidence>
<feature type="binding site" evidence="3">
    <location>
        <position position="208"/>
    </location>
    <ligand>
        <name>Zn(2+)</name>
        <dbReference type="ChEBI" id="CHEBI:29105"/>
        <label>1</label>
        <note>catalytic</note>
    </ligand>
</feature>
<feature type="active site" description="Proton donor" evidence="1">
    <location>
        <position position="82"/>
    </location>
</feature>
<name>A0A841SR77_9BACL</name>
<organism evidence="4 5">
    <name type="scientific">Cohnella thailandensis</name>
    <dbReference type="NCBI Taxonomy" id="557557"/>
    <lineage>
        <taxon>Bacteria</taxon>
        <taxon>Bacillati</taxon>
        <taxon>Bacillota</taxon>
        <taxon>Bacilli</taxon>
        <taxon>Bacillales</taxon>
        <taxon>Paenibacillaceae</taxon>
        <taxon>Cohnella</taxon>
    </lineage>
</organism>
<dbReference type="PANTHER" id="PTHR30304">
    <property type="entry name" value="D-TAGATOSE-1,6-BISPHOSPHATE ALDOLASE"/>
    <property type="match status" value="1"/>
</dbReference>
<feature type="binding site" evidence="2">
    <location>
        <begin position="230"/>
        <end position="233"/>
    </location>
    <ligand>
        <name>dihydroxyacetone phosphate</name>
        <dbReference type="ChEBI" id="CHEBI:57642"/>
    </ligand>
</feature>
<keyword evidence="3" id="KW-0862">Zinc</keyword>
<dbReference type="NCBIfam" id="TIGR00167">
    <property type="entry name" value="cbbA"/>
    <property type="match status" value="1"/>
</dbReference>
<keyword evidence="3" id="KW-0479">Metal-binding</keyword>
<dbReference type="GO" id="GO:0016832">
    <property type="term" value="F:aldehyde-lyase activity"/>
    <property type="evidence" value="ECO:0007669"/>
    <property type="project" value="InterPro"/>
</dbReference>
<dbReference type="PROSITE" id="PS00602">
    <property type="entry name" value="ALDOLASE_CLASS_II_1"/>
    <property type="match status" value="1"/>
</dbReference>